<dbReference type="Pfam" id="PF00300">
    <property type="entry name" value="His_Phos_1"/>
    <property type="match status" value="1"/>
</dbReference>
<dbReference type="Proteomes" id="UP000460272">
    <property type="component" value="Unassembled WGS sequence"/>
</dbReference>
<feature type="active site" description="Tele-phosphohistidine intermediate" evidence="2">
    <location>
        <position position="33"/>
    </location>
</feature>
<dbReference type="SMART" id="SM00855">
    <property type="entry name" value="PGAM"/>
    <property type="match status" value="1"/>
</dbReference>
<dbReference type="InterPro" id="IPR013078">
    <property type="entry name" value="His_Pase_superF_clade-1"/>
</dbReference>
<reference evidence="4 5" key="1">
    <citation type="submission" date="2018-11" db="EMBL/GenBank/DDBJ databases">
        <title>Trebonia kvetii gen.nov., sp.nov., a novel acidophilic actinobacterium, and proposal of the new actinobacterial family Treboniaceae fam. nov.</title>
        <authorList>
            <person name="Rapoport D."/>
            <person name="Sagova-Mareckova M."/>
            <person name="Sedlacek I."/>
            <person name="Provaznik J."/>
            <person name="Kralova S."/>
            <person name="Pavlinic D."/>
            <person name="Benes V."/>
            <person name="Kopecky J."/>
        </authorList>
    </citation>
    <scope>NUCLEOTIDE SEQUENCE [LARGE SCALE GENOMIC DNA]</scope>
    <source>
        <strain evidence="4 5">15Tr583</strain>
    </source>
</reference>
<dbReference type="PROSITE" id="PS00175">
    <property type="entry name" value="PG_MUTASE"/>
    <property type="match status" value="1"/>
</dbReference>
<feature type="active site" description="Proton donor/acceptor" evidence="2">
    <location>
        <position position="107"/>
    </location>
</feature>
<dbReference type="GO" id="GO:0043456">
    <property type="term" value="P:regulation of pentose-phosphate shunt"/>
    <property type="evidence" value="ECO:0007669"/>
    <property type="project" value="TreeGrafter"/>
</dbReference>
<dbReference type="OrthoDB" id="4697614at2"/>
<sequence length="224" mass="23721">MIPRTLSSTATAVPAVSESIEPATGPALWLVRHGESTWNIAGICQGHNDDAELTERGLRQAAEAADGFRGREIRAIYASDLCRARQTAAAFAAVLGLPVRTDARLRERSFGVLEGTPLASVDPALTGVADGLVFDPDIRPPGGESVRDFYLRAAAFADALAAELREADDAPPGDVLAIAHGGTLRVLDAYLHGVPVDQMTWRPVSNATTLRIAEFGTQPRGGNR</sequence>
<dbReference type="GO" id="GO:0005829">
    <property type="term" value="C:cytosol"/>
    <property type="evidence" value="ECO:0007669"/>
    <property type="project" value="TreeGrafter"/>
</dbReference>
<organism evidence="4 5">
    <name type="scientific">Trebonia kvetii</name>
    <dbReference type="NCBI Taxonomy" id="2480626"/>
    <lineage>
        <taxon>Bacteria</taxon>
        <taxon>Bacillati</taxon>
        <taxon>Actinomycetota</taxon>
        <taxon>Actinomycetes</taxon>
        <taxon>Streptosporangiales</taxon>
        <taxon>Treboniaceae</taxon>
        <taxon>Trebonia</taxon>
    </lineage>
</organism>
<proteinExistence type="predicted"/>
<protein>
    <submittedName>
        <fullName evidence="4">Histidine phosphatase family protein</fullName>
    </submittedName>
</protein>
<dbReference type="InterPro" id="IPR051695">
    <property type="entry name" value="Phosphoglycerate_Mutase"/>
</dbReference>
<dbReference type="GO" id="GO:0045820">
    <property type="term" value="P:negative regulation of glycolytic process"/>
    <property type="evidence" value="ECO:0007669"/>
    <property type="project" value="TreeGrafter"/>
</dbReference>
<dbReference type="Gene3D" id="3.40.50.1240">
    <property type="entry name" value="Phosphoglycerate mutase-like"/>
    <property type="match status" value="1"/>
</dbReference>
<feature type="binding site" evidence="3">
    <location>
        <position position="83"/>
    </location>
    <ligand>
        <name>substrate</name>
    </ligand>
</feature>
<comment type="caution">
    <text evidence="4">The sequence shown here is derived from an EMBL/GenBank/DDBJ whole genome shotgun (WGS) entry which is preliminary data.</text>
</comment>
<keyword evidence="1" id="KW-0378">Hydrolase</keyword>
<evidence type="ECO:0000256" key="2">
    <source>
        <dbReference type="PIRSR" id="PIRSR613078-1"/>
    </source>
</evidence>
<dbReference type="CDD" id="cd07067">
    <property type="entry name" value="HP_PGM_like"/>
    <property type="match status" value="1"/>
</dbReference>
<name>A0A6P2C6Z7_9ACTN</name>
<evidence type="ECO:0000256" key="3">
    <source>
        <dbReference type="PIRSR" id="PIRSR613078-2"/>
    </source>
</evidence>
<dbReference type="AlphaFoldDB" id="A0A6P2C6Z7"/>
<dbReference type="EMBL" id="RPFW01000001">
    <property type="protein sequence ID" value="TVZ07212.1"/>
    <property type="molecule type" value="Genomic_DNA"/>
</dbReference>
<dbReference type="InterPro" id="IPR029033">
    <property type="entry name" value="His_PPase_superfam"/>
</dbReference>
<dbReference type="PANTHER" id="PTHR46517">
    <property type="entry name" value="FRUCTOSE-2,6-BISPHOSPHATASE TIGAR"/>
    <property type="match status" value="1"/>
</dbReference>
<evidence type="ECO:0000313" key="5">
    <source>
        <dbReference type="Proteomes" id="UP000460272"/>
    </source>
</evidence>
<dbReference type="SUPFAM" id="SSF53254">
    <property type="entry name" value="Phosphoglycerate mutase-like"/>
    <property type="match status" value="1"/>
</dbReference>
<gene>
    <name evidence="4" type="ORF">EAS64_07930</name>
</gene>
<evidence type="ECO:0000313" key="4">
    <source>
        <dbReference type="EMBL" id="TVZ07212.1"/>
    </source>
</evidence>
<dbReference type="PANTHER" id="PTHR46517:SF1">
    <property type="entry name" value="FRUCTOSE-2,6-BISPHOSPHATASE TIGAR"/>
    <property type="match status" value="1"/>
</dbReference>
<dbReference type="GO" id="GO:0004331">
    <property type="term" value="F:fructose-2,6-bisphosphate 2-phosphatase activity"/>
    <property type="evidence" value="ECO:0007669"/>
    <property type="project" value="TreeGrafter"/>
</dbReference>
<evidence type="ECO:0000256" key="1">
    <source>
        <dbReference type="ARBA" id="ARBA00022801"/>
    </source>
</evidence>
<dbReference type="InterPro" id="IPR001345">
    <property type="entry name" value="PG/BPGM_mutase_AS"/>
</dbReference>
<feature type="binding site" evidence="3">
    <location>
        <begin position="32"/>
        <end position="39"/>
    </location>
    <ligand>
        <name>substrate</name>
    </ligand>
</feature>
<keyword evidence="5" id="KW-1185">Reference proteome</keyword>
<accession>A0A6P2C6Z7</accession>